<reference evidence="2" key="1">
    <citation type="submission" date="2021-01" db="EMBL/GenBank/DDBJ databases">
        <authorList>
            <person name="Corre E."/>
            <person name="Pelletier E."/>
            <person name="Niang G."/>
            <person name="Scheremetjew M."/>
            <person name="Finn R."/>
            <person name="Kale V."/>
            <person name="Holt S."/>
            <person name="Cochrane G."/>
            <person name="Meng A."/>
            <person name="Brown T."/>
            <person name="Cohen L."/>
        </authorList>
    </citation>
    <scope>NUCLEOTIDE SEQUENCE</scope>
    <source>
        <strain evidence="2">CCMP125</strain>
    </source>
</reference>
<gene>
    <name evidence="2" type="ORF">APAL1065_LOCUS3076</name>
</gene>
<feature type="region of interest" description="Disordered" evidence="1">
    <location>
        <begin position="26"/>
        <end position="49"/>
    </location>
</feature>
<dbReference type="AlphaFoldDB" id="A0A7S2Y2R8"/>
<organism evidence="2">
    <name type="scientific">Entomoneis paludosa</name>
    <dbReference type="NCBI Taxonomy" id="265537"/>
    <lineage>
        <taxon>Eukaryota</taxon>
        <taxon>Sar</taxon>
        <taxon>Stramenopiles</taxon>
        <taxon>Ochrophyta</taxon>
        <taxon>Bacillariophyta</taxon>
        <taxon>Bacillariophyceae</taxon>
        <taxon>Bacillariophycidae</taxon>
        <taxon>Entomoneidaceae</taxon>
        <taxon>Entomoneis</taxon>
    </lineage>
</organism>
<name>A0A7S2Y2R8_9STRA</name>
<dbReference type="EMBL" id="HBHT01004576">
    <property type="protein sequence ID" value="CAD9945985.1"/>
    <property type="molecule type" value="Transcribed_RNA"/>
</dbReference>
<accession>A0A7S2Y2R8</accession>
<evidence type="ECO:0000256" key="1">
    <source>
        <dbReference type="SAM" id="MobiDB-lite"/>
    </source>
</evidence>
<sequence>MHSQNPGVGKTNKEIQAEKRRLAAKLEVENAAQRRRFRESVTPTKGSEIPLKKSEKRMLAAQLAKQERECFSPKSLKHVDGSKNSGQGNDKVASMADLNCVVAPVKNQVNNMEVRLATLEDKISSDRSLAKTNGIKGPFKKKILSTAIFMMWVDLQPKSRLLLPTRLPTVSSTRLFPIFRLRKSNAWCWEHVSRLGKPSKLSSNEIISERQSGSVNLQI</sequence>
<protein>
    <submittedName>
        <fullName evidence="2">Uncharacterized protein</fullName>
    </submittedName>
</protein>
<evidence type="ECO:0000313" key="2">
    <source>
        <dbReference type="EMBL" id="CAD9945985.1"/>
    </source>
</evidence>
<proteinExistence type="predicted"/>